<name>A0A7J7W3H0_PIPKU</name>
<proteinExistence type="predicted"/>
<accession>A0A7J7W3H0</accession>
<organism evidence="1 2">
    <name type="scientific">Pipistrellus kuhlii</name>
    <name type="common">Kuhl's pipistrelle</name>
    <dbReference type="NCBI Taxonomy" id="59472"/>
    <lineage>
        <taxon>Eukaryota</taxon>
        <taxon>Metazoa</taxon>
        <taxon>Chordata</taxon>
        <taxon>Craniata</taxon>
        <taxon>Vertebrata</taxon>
        <taxon>Euteleostomi</taxon>
        <taxon>Mammalia</taxon>
        <taxon>Eutheria</taxon>
        <taxon>Laurasiatheria</taxon>
        <taxon>Chiroptera</taxon>
        <taxon>Yangochiroptera</taxon>
        <taxon>Vespertilionidae</taxon>
        <taxon>Pipistrellus</taxon>
    </lineage>
</organism>
<dbReference type="AlphaFoldDB" id="A0A7J7W3H0"/>
<reference evidence="1 2" key="1">
    <citation type="journal article" date="2020" name="Nature">
        <title>Six reference-quality genomes reveal evolution of bat adaptations.</title>
        <authorList>
            <person name="Jebb D."/>
            <person name="Huang Z."/>
            <person name="Pippel M."/>
            <person name="Hughes G.M."/>
            <person name="Lavrichenko K."/>
            <person name="Devanna P."/>
            <person name="Winkler S."/>
            <person name="Jermiin L.S."/>
            <person name="Skirmuntt E.C."/>
            <person name="Katzourakis A."/>
            <person name="Burkitt-Gray L."/>
            <person name="Ray D.A."/>
            <person name="Sullivan K.A.M."/>
            <person name="Roscito J.G."/>
            <person name="Kirilenko B.M."/>
            <person name="Davalos L.M."/>
            <person name="Corthals A.P."/>
            <person name="Power M.L."/>
            <person name="Jones G."/>
            <person name="Ransome R.D."/>
            <person name="Dechmann D.K.N."/>
            <person name="Locatelli A.G."/>
            <person name="Puechmaille S.J."/>
            <person name="Fedrigo O."/>
            <person name="Jarvis E.D."/>
            <person name="Hiller M."/>
            <person name="Vernes S.C."/>
            <person name="Myers E.W."/>
            <person name="Teeling E.C."/>
        </authorList>
    </citation>
    <scope>NUCLEOTIDE SEQUENCE [LARGE SCALE GENOMIC DNA]</scope>
    <source>
        <strain evidence="1">MPipKuh1</strain>
        <tissue evidence="1">Flight muscle</tissue>
    </source>
</reference>
<sequence length="152" mass="16978">MLSVNQTGGLSHPALHASKALIALVSVEVRKTPRRRNLTSPEPGSRATTIKRRAAVVSKLISHQSQISTVQCLKFFLRDKFFKLKLLLMPLLQNRLTQAVVFCGRATLKGPKNRMWLASRSLPTTGLHYPDTMWGKHSTCKPIPSPHNDSTR</sequence>
<gene>
    <name evidence="1" type="ORF">mPipKuh1_008142</name>
</gene>
<comment type="caution">
    <text evidence="1">The sequence shown here is derived from an EMBL/GenBank/DDBJ whole genome shotgun (WGS) entry which is preliminary data.</text>
</comment>
<protein>
    <submittedName>
        <fullName evidence="1">Uncharacterized protein</fullName>
    </submittedName>
</protein>
<dbReference type="Proteomes" id="UP000558488">
    <property type="component" value="Unassembled WGS sequence"/>
</dbReference>
<keyword evidence="2" id="KW-1185">Reference proteome</keyword>
<evidence type="ECO:0000313" key="2">
    <source>
        <dbReference type="Proteomes" id="UP000558488"/>
    </source>
</evidence>
<dbReference type="EMBL" id="JACAGB010000012">
    <property type="protein sequence ID" value="KAF6331833.1"/>
    <property type="molecule type" value="Genomic_DNA"/>
</dbReference>
<evidence type="ECO:0000313" key="1">
    <source>
        <dbReference type="EMBL" id="KAF6331833.1"/>
    </source>
</evidence>